<proteinExistence type="predicted"/>
<sequence length="260" mass="30273">YYEDEDKVNQVRMKLKRGVSKKEIRLQLAESNIEDAVIDSVIHTIEEDESDKRFWNKSEKGVITIIHYLFRQFLEDNGFYKFAPGNSKNFIFVRVTNNLIDHTNEEEIKDFVLGYLEVLDDMSVYNFFADKTRFFREEFLSLLGTVDVYFIEDDKNTAYLYYRNCAVKVQKNSKTAIDYLDLGGYVWKDQVIDRDFDLCDTFECDYKTFIGNVSGGDKTTIRSMESTIGYMLHAYKNLSYCPAVILNDEVISENPEGGTG</sequence>
<reference evidence="1" key="1">
    <citation type="journal article" date="2014" name="Front. Microbiol.">
        <title>High frequency of phylogenetically diverse reductive dehalogenase-homologous genes in deep subseafloor sedimentary metagenomes.</title>
        <authorList>
            <person name="Kawai M."/>
            <person name="Futagami T."/>
            <person name="Toyoda A."/>
            <person name="Takaki Y."/>
            <person name="Nishi S."/>
            <person name="Hori S."/>
            <person name="Arai W."/>
            <person name="Tsubouchi T."/>
            <person name="Morono Y."/>
            <person name="Uchiyama I."/>
            <person name="Ito T."/>
            <person name="Fujiyama A."/>
            <person name="Inagaki F."/>
            <person name="Takami H."/>
        </authorList>
    </citation>
    <scope>NUCLEOTIDE SEQUENCE</scope>
    <source>
        <strain evidence="1">Expedition CK06-06</strain>
    </source>
</reference>
<dbReference type="EMBL" id="BARS01033212">
    <property type="protein sequence ID" value="GAG23390.1"/>
    <property type="molecule type" value="Genomic_DNA"/>
</dbReference>
<accession>X0VYI2</accession>
<comment type="caution">
    <text evidence="1">The sequence shown here is derived from an EMBL/GenBank/DDBJ whole genome shotgun (WGS) entry which is preliminary data.</text>
</comment>
<feature type="non-terminal residue" evidence="1">
    <location>
        <position position="1"/>
    </location>
</feature>
<name>X0VYI2_9ZZZZ</name>
<dbReference type="AlphaFoldDB" id="X0VYI2"/>
<feature type="non-terminal residue" evidence="1">
    <location>
        <position position="260"/>
    </location>
</feature>
<gene>
    <name evidence="1" type="ORF">S01H1_51470</name>
</gene>
<evidence type="ECO:0000313" key="1">
    <source>
        <dbReference type="EMBL" id="GAG23390.1"/>
    </source>
</evidence>
<organism evidence="1">
    <name type="scientific">marine sediment metagenome</name>
    <dbReference type="NCBI Taxonomy" id="412755"/>
    <lineage>
        <taxon>unclassified sequences</taxon>
        <taxon>metagenomes</taxon>
        <taxon>ecological metagenomes</taxon>
    </lineage>
</organism>
<protein>
    <submittedName>
        <fullName evidence="1">Uncharacterized protein</fullName>
    </submittedName>
</protein>